<evidence type="ECO:0000256" key="3">
    <source>
        <dbReference type="ARBA" id="ARBA00019612"/>
    </source>
</evidence>
<comment type="similarity">
    <text evidence="2 8">Belongs to the Mediator complex subunit 18 family.</text>
</comment>
<keyword evidence="8" id="KW-0010">Activator</keyword>
<dbReference type="InterPro" id="IPR019095">
    <property type="entry name" value="Mediator_Med18"/>
</dbReference>
<protein>
    <recommendedName>
        <fullName evidence="3 8">Mediator of RNA polymerase II transcription subunit 18</fullName>
    </recommendedName>
    <alternativeName>
        <fullName evidence="7 8">Mediator complex subunit 18</fullName>
    </alternativeName>
</protein>
<evidence type="ECO:0000256" key="8">
    <source>
        <dbReference type="RuleBase" id="RU364150"/>
    </source>
</evidence>
<dbReference type="GO" id="GO:0003712">
    <property type="term" value="F:transcription coregulator activity"/>
    <property type="evidence" value="ECO:0007669"/>
    <property type="project" value="InterPro"/>
</dbReference>
<dbReference type="PANTHER" id="PTHR13321">
    <property type="entry name" value="MEDIATOR OF RNA POLYMERASE II TRANSCRIPTION, SUBUNIT 18"/>
    <property type="match status" value="1"/>
</dbReference>
<name>A0A6G1FX83_9PEZI</name>
<dbReference type="Pfam" id="PF09637">
    <property type="entry name" value="Med18"/>
    <property type="match status" value="1"/>
</dbReference>
<evidence type="ECO:0000313" key="10">
    <source>
        <dbReference type="EMBL" id="KAF1810276.1"/>
    </source>
</evidence>
<proteinExistence type="inferred from homology"/>
<dbReference type="Proteomes" id="UP000504638">
    <property type="component" value="Unplaced"/>
</dbReference>
<dbReference type="AlphaFoldDB" id="A0A6G1FX83"/>
<comment type="function">
    <text evidence="8">Component of the Mediator complex, a coactivator involved in the regulated transcription of nearly all RNA polymerase II-dependent genes. Mediator functions as a bridge to convey information from gene-specific regulatory proteins to the basal RNA polymerase II transcription machinery. Mediator is recruited to promoters by direct interactions with regulatory proteins and serves as a scaffold for the assembly of a functional preinitiation complex with RNA polymerase II and the general transcription factors.</text>
</comment>
<evidence type="ECO:0000256" key="1">
    <source>
        <dbReference type="ARBA" id="ARBA00004123"/>
    </source>
</evidence>
<keyword evidence="4 8" id="KW-0805">Transcription regulation</keyword>
<accession>A0A6G1FX83</accession>
<dbReference type="GO" id="GO:0016592">
    <property type="term" value="C:mediator complex"/>
    <property type="evidence" value="ECO:0007669"/>
    <property type="project" value="InterPro"/>
</dbReference>
<feature type="compositionally biased region" description="Basic and acidic residues" evidence="9">
    <location>
        <begin position="89"/>
        <end position="101"/>
    </location>
</feature>
<dbReference type="EMBL" id="ML975167">
    <property type="protein sequence ID" value="KAF1810276.1"/>
    <property type="molecule type" value="Genomic_DNA"/>
</dbReference>
<dbReference type="PANTHER" id="PTHR13321:SF2">
    <property type="entry name" value="MEDIATOR OF RNA POLYMERASE II TRANSCRIPTION SUBUNIT 18"/>
    <property type="match status" value="1"/>
</dbReference>
<sequence>MIELLLYGTIPSSRHLQLLNILAAHTAMSPVPDNSHNVLLRPAKPPPAKPTHLGGSQDIRTARSPSRAGAPPEQLSICRVSKELGPAGRSDRSRRTSRQEDATGPEAGTESSAVELGNSMEVKFAGKDKTSGIWTMRVEEVPEPGQRPVVVRTVVETTRIEGDIGAWAEGMGYEFISHHVLSGHHLVHGNLLIRIHRVSLLPMPTVLASLPNDACLQLAELPLLDPAGTYTLEVSVRTMDKAKPELIQAATAELEAFRAEMKGVVALSVPDRLAMDTRVR</sequence>
<evidence type="ECO:0000256" key="2">
    <source>
        <dbReference type="ARBA" id="ARBA00009814"/>
    </source>
</evidence>
<comment type="subunit">
    <text evidence="8">Component of the Mediator complex.</text>
</comment>
<evidence type="ECO:0000256" key="6">
    <source>
        <dbReference type="ARBA" id="ARBA00023242"/>
    </source>
</evidence>
<reference evidence="12" key="2">
    <citation type="submission" date="2020-04" db="EMBL/GenBank/DDBJ databases">
        <authorList>
            <consortium name="NCBI Genome Project"/>
        </authorList>
    </citation>
    <scope>NUCLEOTIDE SEQUENCE</scope>
    <source>
        <strain evidence="12">CBS 781.70</strain>
    </source>
</reference>
<dbReference type="GO" id="GO:0006369">
    <property type="term" value="P:termination of RNA polymerase II transcription"/>
    <property type="evidence" value="ECO:0007669"/>
    <property type="project" value="TreeGrafter"/>
</dbReference>
<evidence type="ECO:0000256" key="7">
    <source>
        <dbReference type="ARBA" id="ARBA00032012"/>
    </source>
</evidence>
<evidence type="ECO:0000313" key="11">
    <source>
        <dbReference type="Proteomes" id="UP000504638"/>
    </source>
</evidence>
<keyword evidence="5 8" id="KW-0804">Transcription</keyword>
<keyword evidence="11" id="KW-1185">Reference proteome</keyword>
<dbReference type="RefSeq" id="XP_033531907.1">
    <property type="nucleotide sequence ID" value="XM_033679992.1"/>
</dbReference>
<evidence type="ECO:0000256" key="4">
    <source>
        <dbReference type="ARBA" id="ARBA00023015"/>
    </source>
</evidence>
<evidence type="ECO:0000313" key="12">
    <source>
        <dbReference type="RefSeq" id="XP_033531907.1"/>
    </source>
</evidence>
<organism evidence="10">
    <name type="scientific">Eremomyces bilateralis CBS 781.70</name>
    <dbReference type="NCBI Taxonomy" id="1392243"/>
    <lineage>
        <taxon>Eukaryota</taxon>
        <taxon>Fungi</taxon>
        <taxon>Dikarya</taxon>
        <taxon>Ascomycota</taxon>
        <taxon>Pezizomycotina</taxon>
        <taxon>Dothideomycetes</taxon>
        <taxon>Dothideomycetes incertae sedis</taxon>
        <taxon>Eremomycetales</taxon>
        <taxon>Eremomycetaceae</taxon>
        <taxon>Eremomyces</taxon>
    </lineage>
</organism>
<evidence type="ECO:0000256" key="9">
    <source>
        <dbReference type="SAM" id="MobiDB-lite"/>
    </source>
</evidence>
<feature type="region of interest" description="Disordered" evidence="9">
    <location>
        <begin position="34"/>
        <end position="120"/>
    </location>
</feature>
<dbReference type="OrthoDB" id="5348092at2759"/>
<comment type="subcellular location">
    <subcellularLocation>
        <location evidence="1 8">Nucleus</location>
    </subcellularLocation>
</comment>
<dbReference type="GO" id="GO:0006357">
    <property type="term" value="P:regulation of transcription by RNA polymerase II"/>
    <property type="evidence" value="ECO:0007669"/>
    <property type="project" value="InterPro"/>
</dbReference>
<gene>
    <name evidence="8" type="primary">MED18</name>
    <name evidence="10 12" type="ORF">P152DRAFT_460786</name>
</gene>
<evidence type="ECO:0000256" key="5">
    <source>
        <dbReference type="ARBA" id="ARBA00023163"/>
    </source>
</evidence>
<keyword evidence="6 8" id="KW-0539">Nucleus</keyword>
<dbReference type="Gene3D" id="2.40.320.10">
    <property type="entry name" value="Hypothetical Protein Pfu-838710-001"/>
    <property type="match status" value="1"/>
</dbReference>
<reference evidence="10 12" key="1">
    <citation type="submission" date="2020-01" db="EMBL/GenBank/DDBJ databases">
        <authorList>
            <consortium name="DOE Joint Genome Institute"/>
            <person name="Haridas S."/>
            <person name="Albert R."/>
            <person name="Binder M."/>
            <person name="Bloem J."/>
            <person name="Labutti K."/>
            <person name="Salamov A."/>
            <person name="Andreopoulos B."/>
            <person name="Baker S.E."/>
            <person name="Barry K."/>
            <person name="Bills G."/>
            <person name="Bluhm B.H."/>
            <person name="Cannon C."/>
            <person name="Castanera R."/>
            <person name="Culley D.E."/>
            <person name="Daum C."/>
            <person name="Ezra D."/>
            <person name="Gonzalez J.B."/>
            <person name="Henrissat B."/>
            <person name="Kuo A."/>
            <person name="Liang C."/>
            <person name="Lipzen A."/>
            <person name="Lutzoni F."/>
            <person name="Magnuson J."/>
            <person name="Mondo S."/>
            <person name="Nolan M."/>
            <person name="Ohm R."/>
            <person name="Pangilinan J."/>
            <person name="Park H.-J."/>
            <person name="Ramirez L."/>
            <person name="Alfaro M."/>
            <person name="Sun H."/>
            <person name="Tritt A."/>
            <person name="Yoshinaga Y."/>
            <person name="Zwiers L.-H."/>
            <person name="Turgeon B.G."/>
            <person name="Goodwin S.B."/>
            <person name="Spatafora J.W."/>
            <person name="Crous P.W."/>
            <person name="Grigoriev I.V."/>
        </authorList>
    </citation>
    <scope>NUCLEOTIDE SEQUENCE</scope>
    <source>
        <strain evidence="10 12">CBS 781.70</strain>
    </source>
</reference>
<dbReference type="GO" id="GO:0070847">
    <property type="term" value="C:core mediator complex"/>
    <property type="evidence" value="ECO:0007669"/>
    <property type="project" value="TreeGrafter"/>
</dbReference>
<reference evidence="12" key="3">
    <citation type="submission" date="2025-04" db="UniProtKB">
        <authorList>
            <consortium name="RefSeq"/>
        </authorList>
    </citation>
    <scope>IDENTIFICATION</scope>
    <source>
        <strain evidence="12">CBS 781.70</strain>
    </source>
</reference>